<comment type="caution">
    <text evidence="3">The sequence shown here is derived from an EMBL/GenBank/DDBJ whole genome shotgun (WGS) entry which is preliminary data.</text>
</comment>
<organism evidence="3 4">
    <name type="scientific">Neorhodopirellula pilleata</name>
    <dbReference type="NCBI Taxonomy" id="2714738"/>
    <lineage>
        <taxon>Bacteria</taxon>
        <taxon>Pseudomonadati</taxon>
        <taxon>Planctomycetota</taxon>
        <taxon>Planctomycetia</taxon>
        <taxon>Pirellulales</taxon>
        <taxon>Pirellulaceae</taxon>
        <taxon>Neorhodopirellula</taxon>
    </lineage>
</organism>
<evidence type="ECO:0000256" key="1">
    <source>
        <dbReference type="SAM" id="MobiDB-lite"/>
    </source>
</evidence>
<dbReference type="PANTHER" id="PTHR43155:SF2">
    <property type="entry name" value="CYCLIC DI-GMP PHOSPHODIESTERASE PA4108"/>
    <property type="match status" value="1"/>
</dbReference>
<feature type="region of interest" description="Disordered" evidence="1">
    <location>
        <begin position="111"/>
        <end position="132"/>
    </location>
</feature>
<dbReference type="Pfam" id="PF13487">
    <property type="entry name" value="HD_5"/>
    <property type="match status" value="1"/>
</dbReference>
<dbReference type="Proteomes" id="UP000316213">
    <property type="component" value="Unassembled WGS sequence"/>
</dbReference>
<evidence type="ECO:0000313" key="4">
    <source>
        <dbReference type="Proteomes" id="UP000316213"/>
    </source>
</evidence>
<feature type="domain" description="HD-GYP" evidence="2">
    <location>
        <begin position="177"/>
        <end position="375"/>
    </location>
</feature>
<dbReference type="GO" id="GO:0071111">
    <property type="term" value="F:cyclic-guanylate-specific phosphodiesterase activity"/>
    <property type="evidence" value="ECO:0007669"/>
    <property type="project" value="UniProtKB-EC"/>
</dbReference>
<dbReference type="SUPFAM" id="SSF109604">
    <property type="entry name" value="HD-domain/PDEase-like"/>
    <property type="match status" value="1"/>
</dbReference>
<dbReference type="InterPro" id="IPR037522">
    <property type="entry name" value="HD_GYP_dom"/>
</dbReference>
<keyword evidence="3" id="KW-0378">Hydrolase</keyword>
<dbReference type="Gene3D" id="1.10.3210.10">
    <property type="entry name" value="Hypothetical protein af1432"/>
    <property type="match status" value="1"/>
</dbReference>
<dbReference type="EMBL" id="SJPM01000001">
    <property type="protein sequence ID" value="TWU03198.1"/>
    <property type="molecule type" value="Genomic_DNA"/>
</dbReference>
<dbReference type="InterPro" id="IPR003607">
    <property type="entry name" value="HD/PDEase_dom"/>
</dbReference>
<dbReference type="CDD" id="cd00077">
    <property type="entry name" value="HDc"/>
    <property type="match status" value="1"/>
</dbReference>
<reference evidence="3 4" key="1">
    <citation type="submission" date="2019-02" db="EMBL/GenBank/DDBJ databases">
        <title>Deep-cultivation of Planctomycetes and their phenomic and genomic characterization uncovers novel biology.</title>
        <authorList>
            <person name="Wiegand S."/>
            <person name="Jogler M."/>
            <person name="Boedeker C."/>
            <person name="Pinto D."/>
            <person name="Vollmers J."/>
            <person name="Rivas-Marin E."/>
            <person name="Kohn T."/>
            <person name="Peeters S.H."/>
            <person name="Heuer A."/>
            <person name="Rast P."/>
            <person name="Oberbeckmann S."/>
            <person name="Bunk B."/>
            <person name="Jeske O."/>
            <person name="Meyerdierks A."/>
            <person name="Storesund J.E."/>
            <person name="Kallscheuer N."/>
            <person name="Luecker S."/>
            <person name="Lage O.M."/>
            <person name="Pohl T."/>
            <person name="Merkel B.J."/>
            <person name="Hornburger P."/>
            <person name="Mueller R.-W."/>
            <person name="Bruemmer F."/>
            <person name="Labrenz M."/>
            <person name="Spormann A.M."/>
            <person name="Op Den Camp H."/>
            <person name="Overmann J."/>
            <person name="Amann R."/>
            <person name="Jetten M.S.M."/>
            <person name="Mascher T."/>
            <person name="Medema M.H."/>
            <person name="Devos D.P."/>
            <person name="Kaster A.-K."/>
            <person name="Ovreas L."/>
            <person name="Rohde M."/>
            <person name="Galperin M.Y."/>
            <person name="Jogler C."/>
        </authorList>
    </citation>
    <scope>NUCLEOTIDE SEQUENCE [LARGE SCALE GENOMIC DNA]</scope>
    <source>
        <strain evidence="3 4">Pla100</strain>
    </source>
</reference>
<keyword evidence="4" id="KW-1185">Reference proteome</keyword>
<sequence length="440" mass="48774">MPSVSSNRSEFAQVPLSALTLGSVLSAPIFEPGSERTKLLGKDVQIDSGVLQKLASRGVAYVSVSKRDLAAMTAGQPQGNRKEVDDHEYRPVELQTEHSQEVESLIAETPSGELPTTSLDPRWNNPPTTKYDPAAVNEKLRERESHISYVESVFGELITHGGTEDGDLSVVCRRSIVSVLEDKDLFMRLGLNPFDSEYPSRHSLHVSSVAISIGVMLGLEDQSLHDLGTGCLVHDIGMLKLDSTFYRAKRKLRPKELEYLAQHPILTLDALANSGVELSRIARIVAYQVHERCDGSGYPRAMRDEHIHSLSKIAMVADMYVGLVSNRPHRRALMPYHAITKILNAIPEGKFDAKAVRGLLHAMSLFPIGSFVETHDGRVARVVRSTGETYMRPVIEFWNPKHQIYEPNLVNLAQEPEIQIKRAIPAPSISPSIGRRTRVA</sequence>
<evidence type="ECO:0000259" key="2">
    <source>
        <dbReference type="PROSITE" id="PS51832"/>
    </source>
</evidence>
<protein>
    <submittedName>
        <fullName evidence="3">Cyclic di-GMP phosphodiesterase response regulator RpfG</fullName>
        <ecNumber evidence="3">3.1.4.52</ecNumber>
    </submittedName>
</protein>
<dbReference type="PANTHER" id="PTHR43155">
    <property type="entry name" value="CYCLIC DI-GMP PHOSPHODIESTERASE PA4108-RELATED"/>
    <property type="match status" value="1"/>
</dbReference>
<dbReference type="PROSITE" id="PS51832">
    <property type="entry name" value="HD_GYP"/>
    <property type="match status" value="1"/>
</dbReference>
<proteinExistence type="predicted"/>
<accession>A0A5C6AUD4</accession>
<evidence type="ECO:0000313" key="3">
    <source>
        <dbReference type="EMBL" id="TWU03198.1"/>
    </source>
</evidence>
<gene>
    <name evidence="3" type="primary">rpfG_1</name>
    <name evidence="3" type="ORF">Pla100_01160</name>
</gene>
<dbReference type="AlphaFoldDB" id="A0A5C6AUD4"/>
<name>A0A5C6AUD4_9BACT</name>
<dbReference type="EC" id="3.1.4.52" evidence="3"/>